<dbReference type="EMBL" id="CP004350">
    <property type="protein sequence ID" value="AHI20982.1"/>
    <property type="molecule type" value="Genomic_DNA"/>
</dbReference>
<dbReference type="RefSeq" id="WP_025388113.1">
    <property type="nucleotide sequence ID" value="NZ_CP004350.1"/>
</dbReference>
<protein>
    <recommendedName>
        <fullName evidence="3">DUF2993 domain-containing protein</fullName>
    </recommendedName>
</protein>
<sequence>MSHTAADTTADTTATVTIPARAVRPLKIIGGIAVVVGVLGVVDTGFAMHAEHTLAQQVKAEAQLENTPQVYVGGMPYLGAAIMPDHEIPLMEVNALDIEVPRLGLVNASTTLRDVQVTPDQLFSGNFTGASVSTWSRAISVDAVSLGRLMGINDLQIANPKNISPTSGTSAEADLVGTLPGDDESTTVEVTLRLIDEKFIMTPVNAENDRVAEAFSYSLDTRHLPLSAQATAVRLQGGSITFETQHRNTTLDVSQLSPVEIDGRYDSEGREN</sequence>
<evidence type="ECO:0008006" key="3">
    <source>
        <dbReference type="Google" id="ProtNLM"/>
    </source>
</evidence>
<proteinExistence type="predicted"/>
<gene>
    <name evidence="1" type="ORF">CCASEI_12160</name>
</gene>
<evidence type="ECO:0000313" key="2">
    <source>
        <dbReference type="Proteomes" id="UP000019226"/>
    </source>
</evidence>
<dbReference type="Proteomes" id="UP000019226">
    <property type="component" value="Chromosome"/>
</dbReference>
<dbReference type="GeneID" id="82878535"/>
<dbReference type="InterPro" id="IPR021373">
    <property type="entry name" value="DUF2993"/>
</dbReference>
<reference evidence="2" key="1">
    <citation type="submission" date="2013-02" db="EMBL/GenBank/DDBJ databases">
        <title>The complete genome sequence of Corynebacterium casei LMG S-19264 (=DSM 44701).</title>
        <authorList>
            <person name="Ruckert C."/>
            <person name="Albersmeier A."/>
            <person name="Kalinowski J."/>
        </authorList>
    </citation>
    <scope>NUCLEOTIDE SEQUENCE [LARGE SCALE GENOMIC DNA]</scope>
    <source>
        <strain evidence="2">LMG S-19264</strain>
    </source>
</reference>
<accession>A0ABN4CIQ4</accession>
<dbReference type="Pfam" id="PF11209">
    <property type="entry name" value="LmeA"/>
    <property type="match status" value="1"/>
</dbReference>
<evidence type="ECO:0000313" key="1">
    <source>
        <dbReference type="EMBL" id="AHI20982.1"/>
    </source>
</evidence>
<keyword evidence="2" id="KW-1185">Reference proteome</keyword>
<name>A0ABN4CIQ4_9CORY</name>
<organism evidence="1 2">
    <name type="scientific">Corynebacterium casei LMG S-19264</name>
    <dbReference type="NCBI Taxonomy" id="1285583"/>
    <lineage>
        <taxon>Bacteria</taxon>
        <taxon>Bacillati</taxon>
        <taxon>Actinomycetota</taxon>
        <taxon>Actinomycetes</taxon>
        <taxon>Mycobacteriales</taxon>
        <taxon>Corynebacteriaceae</taxon>
        <taxon>Corynebacterium</taxon>
    </lineage>
</organism>